<gene>
    <name evidence="1" type="ORF">TNCT_63141</name>
</gene>
<dbReference type="AlphaFoldDB" id="A0A8X6KR87"/>
<comment type="caution">
    <text evidence="1">The sequence shown here is derived from an EMBL/GenBank/DDBJ whole genome shotgun (WGS) entry which is preliminary data.</text>
</comment>
<proteinExistence type="predicted"/>
<keyword evidence="2" id="KW-1185">Reference proteome</keyword>
<reference evidence="1" key="1">
    <citation type="submission" date="2020-07" db="EMBL/GenBank/DDBJ databases">
        <title>Multicomponent nature underlies the extraordinary mechanical properties of spider dragline silk.</title>
        <authorList>
            <person name="Kono N."/>
            <person name="Nakamura H."/>
            <person name="Mori M."/>
            <person name="Yoshida Y."/>
            <person name="Ohtoshi R."/>
            <person name="Malay A.D."/>
            <person name="Moran D.A.P."/>
            <person name="Tomita M."/>
            <person name="Numata K."/>
            <person name="Arakawa K."/>
        </authorList>
    </citation>
    <scope>NUCLEOTIDE SEQUENCE</scope>
</reference>
<dbReference type="Proteomes" id="UP000887116">
    <property type="component" value="Unassembled WGS sequence"/>
</dbReference>
<evidence type="ECO:0000313" key="1">
    <source>
        <dbReference type="EMBL" id="GFQ81091.1"/>
    </source>
</evidence>
<evidence type="ECO:0000313" key="2">
    <source>
        <dbReference type="Proteomes" id="UP000887116"/>
    </source>
</evidence>
<accession>A0A8X6KR87</accession>
<protein>
    <submittedName>
        <fullName evidence="1">Uncharacterized protein</fullName>
    </submittedName>
</protein>
<sequence length="68" mass="7869">MWNVRFHSEFSTTFHWTSLYSGLHICHFRVHYGRSTQSLLATDPVSRNRCTKSVINDTFGAVPPGYFC</sequence>
<dbReference type="EMBL" id="BMAO01022315">
    <property type="protein sequence ID" value="GFQ81091.1"/>
    <property type="molecule type" value="Genomic_DNA"/>
</dbReference>
<name>A0A8X6KR87_TRICU</name>
<organism evidence="1 2">
    <name type="scientific">Trichonephila clavata</name>
    <name type="common">Joro spider</name>
    <name type="synonym">Nephila clavata</name>
    <dbReference type="NCBI Taxonomy" id="2740835"/>
    <lineage>
        <taxon>Eukaryota</taxon>
        <taxon>Metazoa</taxon>
        <taxon>Ecdysozoa</taxon>
        <taxon>Arthropoda</taxon>
        <taxon>Chelicerata</taxon>
        <taxon>Arachnida</taxon>
        <taxon>Araneae</taxon>
        <taxon>Araneomorphae</taxon>
        <taxon>Entelegynae</taxon>
        <taxon>Araneoidea</taxon>
        <taxon>Nephilidae</taxon>
        <taxon>Trichonephila</taxon>
    </lineage>
</organism>